<dbReference type="AlphaFoldDB" id="A0A9J5WNY9"/>
<proteinExistence type="predicted"/>
<comment type="caution">
    <text evidence="2">The sequence shown here is derived from an EMBL/GenBank/DDBJ whole genome shotgun (WGS) entry which is preliminary data.</text>
</comment>
<dbReference type="PANTHER" id="PTHR35312">
    <property type="entry name" value="OS07G0641800 PROTEIN"/>
    <property type="match status" value="1"/>
</dbReference>
<dbReference type="Proteomes" id="UP000824120">
    <property type="component" value="Chromosome 11"/>
</dbReference>
<feature type="region of interest" description="Disordered" evidence="1">
    <location>
        <begin position="61"/>
        <end position="83"/>
    </location>
</feature>
<keyword evidence="3" id="KW-1185">Reference proteome</keyword>
<protein>
    <submittedName>
        <fullName evidence="2">Uncharacterized protein</fullName>
    </submittedName>
</protein>
<dbReference type="PANTHER" id="PTHR35312:SF1">
    <property type="entry name" value="OS07G0641800 PROTEIN"/>
    <property type="match status" value="1"/>
</dbReference>
<evidence type="ECO:0000313" key="2">
    <source>
        <dbReference type="EMBL" id="KAG5577601.1"/>
    </source>
</evidence>
<dbReference type="OrthoDB" id="1932122at2759"/>
<name>A0A9J5WNY9_SOLCO</name>
<evidence type="ECO:0000256" key="1">
    <source>
        <dbReference type="SAM" id="MobiDB-lite"/>
    </source>
</evidence>
<dbReference type="EMBL" id="JACXVP010000011">
    <property type="protein sequence ID" value="KAG5577601.1"/>
    <property type="molecule type" value="Genomic_DNA"/>
</dbReference>
<sequence>MDEQEFQRLLELFPAVRSPDYYGDCLDTRRLSLILSLHYWCKGAIFRILLDLDASSQSTSQSKQKEEVKQLQDGQSKGGAVESNTRAMGHGEAFWGKLKAAVEKKMNPAEAEEFCKTFGQVYRKLVDEELSLEAARSLLSS</sequence>
<gene>
    <name evidence="2" type="ORF">H5410_057735</name>
</gene>
<organism evidence="2 3">
    <name type="scientific">Solanum commersonii</name>
    <name type="common">Commerson's wild potato</name>
    <name type="synonym">Commerson's nightshade</name>
    <dbReference type="NCBI Taxonomy" id="4109"/>
    <lineage>
        <taxon>Eukaryota</taxon>
        <taxon>Viridiplantae</taxon>
        <taxon>Streptophyta</taxon>
        <taxon>Embryophyta</taxon>
        <taxon>Tracheophyta</taxon>
        <taxon>Spermatophyta</taxon>
        <taxon>Magnoliopsida</taxon>
        <taxon>eudicotyledons</taxon>
        <taxon>Gunneridae</taxon>
        <taxon>Pentapetalae</taxon>
        <taxon>asterids</taxon>
        <taxon>lamiids</taxon>
        <taxon>Solanales</taxon>
        <taxon>Solanaceae</taxon>
        <taxon>Solanoideae</taxon>
        <taxon>Solaneae</taxon>
        <taxon>Solanum</taxon>
    </lineage>
</organism>
<accession>A0A9J5WNY9</accession>
<reference evidence="2 3" key="1">
    <citation type="submission" date="2020-09" db="EMBL/GenBank/DDBJ databases">
        <title>De no assembly of potato wild relative species, Solanum commersonii.</title>
        <authorList>
            <person name="Cho K."/>
        </authorList>
    </citation>
    <scope>NUCLEOTIDE SEQUENCE [LARGE SCALE GENOMIC DNA]</scope>
    <source>
        <strain evidence="2">LZ3.2</strain>
        <tissue evidence="2">Leaf</tissue>
    </source>
</reference>
<evidence type="ECO:0000313" key="3">
    <source>
        <dbReference type="Proteomes" id="UP000824120"/>
    </source>
</evidence>